<evidence type="ECO:0000313" key="2">
    <source>
        <dbReference type="EMBL" id="MDB0580167.1"/>
    </source>
</evidence>
<reference evidence="2" key="1">
    <citation type="submission" date="2020-04" db="EMBL/GenBank/DDBJ databases">
        <authorList>
            <person name="Tanveer F."/>
            <person name="Xie Y."/>
            <person name="Shinwari Z.K."/>
        </authorList>
    </citation>
    <scope>NUCLEOTIDE SEQUENCE</scope>
    <source>
        <strain evidence="2">MOSEL-ME25</strain>
    </source>
</reference>
<dbReference type="InterPro" id="IPR027417">
    <property type="entry name" value="P-loop_NTPase"/>
</dbReference>
<dbReference type="PANTHER" id="PTHR37291:SF1">
    <property type="entry name" value="TYPE IV METHYL-DIRECTED RESTRICTION ENZYME ECOKMCRB SUBUNIT"/>
    <property type="match status" value="1"/>
</dbReference>
<dbReference type="RefSeq" id="WP_052443668.1">
    <property type="nucleotide sequence ID" value="NZ_JABEVU030000001.1"/>
</dbReference>
<organism evidence="2 3">
    <name type="scientific">Salinicoccus roseus</name>
    <dbReference type="NCBI Taxonomy" id="45670"/>
    <lineage>
        <taxon>Bacteria</taxon>
        <taxon>Bacillati</taxon>
        <taxon>Bacillota</taxon>
        <taxon>Bacilli</taxon>
        <taxon>Bacillales</taxon>
        <taxon>Staphylococcaceae</taxon>
        <taxon>Salinicoccus</taxon>
    </lineage>
</organism>
<dbReference type="GeneID" id="77846459"/>
<keyword evidence="3" id="KW-1185">Reference proteome</keyword>
<dbReference type="EMBL" id="JABEVU030000001">
    <property type="protein sequence ID" value="MDB0580167.1"/>
    <property type="molecule type" value="Genomic_DNA"/>
</dbReference>
<name>A0ABT4YHG2_9STAP</name>
<keyword evidence="2" id="KW-0378">Hydrolase</keyword>
<dbReference type="InterPro" id="IPR011704">
    <property type="entry name" value="ATPase_dyneun-rel_AAA"/>
</dbReference>
<feature type="domain" description="ATPase dynein-related AAA" evidence="1">
    <location>
        <begin position="312"/>
        <end position="462"/>
    </location>
</feature>
<comment type="caution">
    <text evidence="2">The sequence shown here is derived from an EMBL/GenBank/DDBJ whole genome shotgun (WGS) entry which is preliminary data.</text>
</comment>
<gene>
    <name evidence="2" type="ORF">F7P68_0006470</name>
</gene>
<dbReference type="SUPFAM" id="SSF52540">
    <property type="entry name" value="P-loop containing nucleoside triphosphate hydrolases"/>
    <property type="match status" value="1"/>
</dbReference>
<evidence type="ECO:0000259" key="1">
    <source>
        <dbReference type="Pfam" id="PF07728"/>
    </source>
</evidence>
<dbReference type="Proteomes" id="UP000527860">
    <property type="component" value="Unassembled WGS sequence"/>
</dbReference>
<reference evidence="2" key="2">
    <citation type="submission" date="2022-12" db="EMBL/GenBank/DDBJ databases">
        <title>Genome analysis and biological profiling of marine Salinicoccus roseus MOSEL-ME25.</title>
        <authorList>
            <person name="Mirza F.T."/>
            <person name="Xie Y."/>
            <person name="Shinwari Z.K."/>
        </authorList>
    </citation>
    <scope>NUCLEOTIDE SEQUENCE</scope>
    <source>
        <strain evidence="2">MOSEL-ME25</strain>
    </source>
</reference>
<keyword evidence="2" id="KW-0255">Endonuclease</keyword>
<keyword evidence="2" id="KW-0540">Nuclease</keyword>
<accession>A0ABT4YHG2</accession>
<dbReference type="Gene3D" id="3.40.50.300">
    <property type="entry name" value="P-loop containing nucleotide triphosphate hydrolases"/>
    <property type="match status" value="1"/>
</dbReference>
<dbReference type="EC" id="3.1.21.-" evidence="2"/>
<dbReference type="PANTHER" id="PTHR37291">
    <property type="entry name" value="5-METHYLCYTOSINE-SPECIFIC RESTRICTION ENZYME B"/>
    <property type="match status" value="1"/>
</dbReference>
<dbReference type="GO" id="GO:0004519">
    <property type="term" value="F:endonuclease activity"/>
    <property type="evidence" value="ECO:0007669"/>
    <property type="project" value="UniProtKB-KW"/>
</dbReference>
<protein>
    <submittedName>
        <fullName evidence="2">AlwI family type II restriction endonuclease</fullName>
        <ecNumber evidence="2">3.1.21.-</ecNumber>
    </submittedName>
</protein>
<dbReference type="InterPro" id="IPR052934">
    <property type="entry name" value="Methyl-DNA_Rec/Restrict_Enz"/>
</dbReference>
<dbReference type="Pfam" id="PF09491">
    <property type="entry name" value="RE_AlwI"/>
    <property type="match status" value="1"/>
</dbReference>
<evidence type="ECO:0000313" key="3">
    <source>
        <dbReference type="Proteomes" id="UP000527860"/>
    </source>
</evidence>
<proteinExistence type="predicted"/>
<dbReference type="Pfam" id="PF07728">
    <property type="entry name" value="AAA_5"/>
    <property type="match status" value="1"/>
</dbReference>
<dbReference type="InterPro" id="IPR018573">
    <property type="entry name" value="Restrct_endonuc_II_AlwI"/>
</dbReference>
<dbReference type="GO" id="GO:0016787">
    <property type="term" value="F:hydrolase activity"/>
    <property type="evidence" value="ECO:0007669"/>
    <property type="project" value="UniProtKB-KW"/>
</dbReference>
<sequence length="554" mass="65032">MSDEFKWTNAAYHTMTNTAINQLMILHSLKENVYNEEFKREADNQRRVIEGNEPLESGKLSSIETYITAFEQQGWTKRIETNGEEIFNFTPAGEQVIALLTHAPDYLKFLPYFIVEVISRYKQDNPSQRRRNNEPTEIFPYWTFYKIIINCEGYISEDEFRRFLVKMTDRSSIDEVISTIKEYREDLTFLDENSIDEKYGDKINDTKARPLYFMHKVGLGVGKFENIQAGVILKDGKCPLNTPIYRLNENYSDFINYIVENEPSNLSDTITQNDWFAYQGASVKLREDSILEDDDRIWIDIKNLVESGLKSIILSGPPGTSKTWYAKQLALKLTEGDENKIDSIQFHPSYSYEDFVEGFIPNVEEGPNFIPKRKIFAQICDRALLNPYERFVLIIDEFNRGDISKILGELMTYIEDDYRGVPFKLPYSEDELIIPENLIILGSMNPYDKSVTEFDIALMRRFNIYEMNPDENILETILDRNAMEASLKRDLIKFFVNIQEFFDVGLGHAFFKNAKTEDDLKRIWKYQLSPIFSKEFKYDPEKLERVTELYPWRE</sequence>